<dbReference type="Gene3D" id="3.90.550.10">
    <property type="entry name" value="Spore Coat Polysaccharide Biosynthesis Protein SpsA, Chain A"/>
    <property type="match status" value="1"/>
</dbReference>
<dbReference type="GO" id="GO:0016757">
    <property type="term" value="F:glycosyltransferase activity"/>
    <property type="evidence" value="ECO:0007669"/>
    <property type="project" value="UniProtKB-KW"/>
</dbReference>
<dbReference type="PANTHER" id="PTHR43630:SF1">
    <property type="entry name" value="POLY-BETA-1,6-N-ACETYL-D-GLUCOSAMINE SYNTHASE"/>
    <property type="match status" value="1"/>
</dbReference>
<reference evidence="5 6" key="1">
    <citation type="submission" date="2014-10" db="EMBL/GenBank/DDBJ databases">
        <title>Genome sequencing of Vibrio sinaloensis T08.</title>
        <authorList>
            <person name="Chan K.-G."/>
            <person name="Mohamad N.I."/>
        </authorList>
    </citation>
    <scope>NUCLEOTIDE SEQUENCE [LARGE SCALE GENOMIC DNA]</scope>
    <source>
        <strain evidence="5 6">T08</strain>
    </source>
</reference>
<dbReference type="InterPro" id="IPR029044">
    <property type="entry name" value="Nucleotide-diphossugar_trans"/>
</dbReference>
<dbReference type="SUPFAM" id="SSF53448">
    <property type="entry name" value="Nucleotide-diphospho-sugar transferases"/>
    <property type="match status" value="1"/>
</dbReference>
<dbReference type="EMBL" id="JRWP01000002">
    <property type="protein sequence ID" value="KGY10657.1"/>
    <property type="molecule type" value="Genomic_DNA"/>
</dbReference>
<keyword evidence="2" id="KW-0328">Glycosyltransferase</keyword>
<keyword evidence="4" id="KW-1133">Transmembrane helix</keyword>
<evidence type="ECO:0000256" key="4">
    <source>
        <dbReference type="SAM" id="Phobius"/>
    </source>
</evidence>
<feature type="transmembrane region" description="Helical" evidence="4">
    <location>
        <begin position="332"/>
        <end position="356"/>
    </location>
</feature>
<feature type="transmembrane region" description="Helical" evidence="4">
    <location>
        <begin position="307"/>
        <end position="326"/>
    </location>
</feature>
<keyword evidence="4" id="KW-0812">Transmembrane</keyword>
<feature type="transmembrane region" description="Helical" evidence="4">
    <location>
        <begin position="363"/>
        <end position="383"/>
    </location>
</feature>
<comment type="caution">
    <text evidence="5">The sequence shown here is derived from an EMBL/GenBank/DDBJ whole genome shotgun (WGS) entry which is preliminary data.</text>
</comment>
<accession>A0A0A5HYL4</accession>
<evidence type="ECO:0000256" key="3">
    <source>
        <dbReference type="ARBA" id="ARBA00022679"/>
    </source>
</evidence>
<dbReference type="RefSeq" id="WP_038187002.1">
    <property type="nucleotide sequence ID" value="NZ_JAVHXF010000135.1"/>
</dbReference>
<organism evidence="5 6">
    <name type="scientific">Photobacterium sp. (strain ATCC 43367)</name>
    <dbReference type="NCBI Taxonomy" id="379097"/>
    <lineage>
        <taxon>Bacteria</taxon>
        <taxon>Pseudomonadati</taxon>
        <taxon>Pseudomonadota</taxon>
        <taxon>Gammaproteobacteria</taxon>
        <taxon>Vibrionales</taxon>
        <taxon>Vibrionaceae</taxon>
        <taxon>Vibrio</taxon>
        <taxon>Vibrio oreintalis group</taxon>
    </lineage>
</organism>
<dbReference type="AlphaFoldDB" id="A0A0A5HYL4"/>
<feature type="transmembrane region" description="Helical" evidence="4">
    <location>
        <begin position="6"/>
        <end position="31"/>
    </location>
</feature>
<gene>
    <name evidence="5" type="ORF">NM06_00940</name>
</gene>
<proteinExistence type="inferred from homology"/>
<keyword evidence="3 5" id="KW-0808">Transferase</keyword>
<evidence type="ECO:0000256" key="2">
    <source>
        <dbReference type="ARBA" id="ARBA00022676"/>
    </source>
</evidence>
<dbReference type="CDD" id="cd06439">
    <property type="entry name" value="CESA_like_1"/>
    <property type="match status" value="1"/>
</dbReference>
<dbReference type="PANTHER" id="PTHR43630">
    <property type="entry name" value="POLY-BETA-1,6-N-ACETYL-D-GLUCOSAMINE SYNTHASE"/>
    <property type="match status" value="1"/>
</dbReference>
<sequence>MSDTILMLIFSVGALLIVYHHVGYPVILAWYSKSHPLKALRHQARGFKTQNADQECATVTILIPAYNEEQWIADKIRNLASLDYPKKKFKVIIACDGCTDNTVLVAEETIQEAICCDTHFEIHAHETNRGKVAVVNDEMKHITSDITALSDVSAIISLDALWRANKHFSNPEVGVVNGAYTLFDTQNKGEQKYWQYQCQVKMNEATFGSTLGAHGAFYLFRTRLFDQLQANTINDDFILPMNIVKKGYLAEYDANMTALELEASSESMDFKRRLRISAGNMQQAILLAEMFLPRHGGVAFAFLSGKGLRLVTPYLMIACLLSSALLLHSPLFAVLCAGQLAVYCLAYLSYQFPFIFKHKVCKLVLYVVAGHLANFVGGVRYLLGIETGKWSKVNH</sequence>
<keyword evidence="4" id="KW-0472">Membrane</keyword>
<dbReference type="Proteomes" id="UP000030451">
    <property type="component" value="Unassembled WGS sequence"/>
</dbReference>
<name>A0A0A5HYL4_PHOS4</name>
<evidence type="ECO:0000256" key="1">
    <source>
        <dbReference type="ARBA" id="ARBA00006739"/>
    </source>
</evidence>
<dbReference type="Pfam" id="PF13641">
    <property type="entry name" value="Glyco_tranf_2_3"/>
    <property type="match status" value="1"/>
</dbReference>
<evidence type="ECO:0000313" key="5">
    <source>
        <dbReference type="EMBL" id="KGY10657.1"/>
    </source>
</evidence>
<evidence type="ECO:0000313" key="6">
    <source>
        <dbReference type="Proteomes" id="UP000030451"/>
    </source>
</evidence>
<protein>
    <submittedName>
        <fullName evidence="5">Glycosyl transferase</fullName>
    </submittedName>
</protein>
<comment type="similarity">
    <text evidence="1">Belongs to the glycosyltransferase 2 family.</text>
</comment>
<dbReference type="OrthoDB" id="9766971at2"/>
<dbReference type="STRING" id="379097.SE23_10665"/>